<dbReference type="Pfam" id="PF13193">
    <property type="entry name" value="AMP-binding_C"/>
    <property type="match status" value="1"/>
</dbReference>
<evidence type="ECO:0000313" key="7">
    <source>
        <dbReference type="EMBL" id="ADY02039.1"/>
    </source>
</evidence>
<dbReference type="NCBIfam" id="NF004837">
    <property type="entry name" value="PRK06187.1"/>
    <property type="match status" value="1"/>
</dbReference>
<evidence type="ECO:0000256" key="3">
    <source>
        <dbReference type="ARBA" id="ARBA00022832"/>
    </source>
</evidence>
<dbReference type="FunFam" id="3.30.300.30:FF:000008">
    <property type="entry name" value="2,3-dihydroxybenzoate-AMP ligase"/>
    <property type="match status" value="1"/>
</dbReference>
<gene>
    <name evidence="7" type="ordered locus">VMUT_1838</name>
</gene>
<dbReference type="GO" id="GO:0016874">
    <property type="term" value="F:ligase activity"/>
    <property type="evidence" value="ECO:0007669"/>
    <property type="project" value="UniProtKB-KW"/>
</dbReference>
<dbReference type="eggNOG" id="arCOG00856">
    <property type="taxonomic scope" value="Archaea"/>
</dbReference>
<protein>
    <submittedName>
        <fullName evidence="7">Medium-chain acyl-CoA ligase (AlkK-2)</fullName>
    </submittedName>
</protein>
<feature type="domain" description="AMP-binding enzyme C-terminal" evidence="6">
    <location>
        <begin position="451"/>
        <end position="529"/>
    </location>
</feature>
<evidence type="ECO:0000259" key="6">
    <source>
        <dbReference type="Pfam" id="PF13193"/>
    </source>
</evidence>
<keyword evidence="8" id="KW-1185">Reference proteome</keyword>
<dbReference type="PANTHER" id="PTHR43859:SF4">
    <property type="entry name" value="BUTANOATE--COA LIGASE AAE1-RELATED"/>
    <property type="match status" value="1"/>
</dbReference>
<keyword evidence="4" id="KW-0443">Lipid metabolism</keyword>
<dbReference type="InterPro" id="IPR045851">
    <property type="entry name" value="AMP-bd_C_sf"/>
</dbReference>
<evidence type="ECO:0000313" key="8">
    <source>
        <dbReference type="Proteomes" id="UP000007485"/>
    </source>
</evidence>
<dbReference type="Proteomes" id="UP000007485">
    <property type="component" value="Chromosome"/>
</dbReference>
<name>F0QVD7_VULM7</name>
<accession>F0QVD7</accession>
<evidence type="ECO:0000256" key="4">
    <source>
        <dbReference type="ARBA" id="ARBA00023098"/>
    </source>
</evidence>
<dbReference type="Pfam" id="PF00501">
    <property type="entry name" value="AMP-binding"/>
    <property type="match status" value="1"/>
</dbReference>
<dbReference type="SUPFAM" id="SSF56801">
    <property type="entry name" value="Acetyl-CoA synthetase-like"/>
    <property type="match status" value="1"/>
</dbReference>
<reference evidence="7 8" key="1">
    <citation type="journal article" date="2011" name="J. Bacteriol.">
        <title>Complete genome sequence of 'Vulcanisaeta moutnovskia' strain 768-28, a novel member of the hyperthermophilic crenarchaeal genus vulcanisaeta.</title>
        <authorList>
            <person name="Gumerov V.M."/>
            <person name="Mardanov A.V."/>
            <person name="Beletsky A.V."/>
            <person name="Prokofeva M.I."/>
            <person name="Bonch-Osmolovskaya E.A."/>
            <person name="Ravin N.V."/>
            <person name="Skryabin K.G."/>
        </authorList>
    </citation>
    <scope>NUCLEOTIDE SEQUENCE [LARGE SCALE GENOMIC DNA]</scope>
    <source>
        <strain evidence="7 8">768-28</strain>
    </source>
</reference>
<feature type="domain" description="AMP-dependent synthetase/ligase" evidence="5">
    <location>
        <begin position="27"/>
        <end position="397"/>
    </location>
</feature>
<dbReference type="GO" id="GO:0006631">
    <property type="term" value="P:fatty acid metabolic process"/>
    <property type="evidence" value="ECO:0007669"/>
    <property type="project" value="UniProtKB-KW"/>
</dbReference>
<dbReference type="PANTHER" id="PTHR43859">
    <property type="entry name" value="ACYL-ACTIVATING ENZYME"/>
    <property type="match status" value="1"/>
</dbReference>
<comment type="similarity">
    <text evidence="1">Belongs to the ATP-dependent AMP-binding enzyme family.</text>
</comment>
<dbReference type="InterPro" id="IPR025110">
    <property type="entry name" value="AMP-bd_C"/>
</dbReference>
<dbReference type="EMBL" id="CP002529">
    <property type="protein sequence ID" value="ADY02039.1"/>
    <property type="molecule type" value="Genomic_DNA"/>
</dbReference>
<sequence length="551" mass="62814">MDDYPLNVHAIIRHAALYFGENEVVSRDVDGNIIRLTYRDTYDRVQRMASMLEGELGVRPGDRVGALGVNTHRYYELYYAVSGIGAVFVEMNFRLSPIEITHVANHSKVKVLFIDAPLLPQFKSIIPQFKHVEKVIVMGKVNETIELSGLKVYHYEDLIKSGSKYDFPLIDEKSACCACYTSGTTGMPKGVYYSHRSFVLHAMAIHQVFPMNPSDSLLQLVPLYHVNGWGMPFAATIVGSKLVFPGMWSINDLKPIIDLMINEGVTRSNGVPSVWISILNYLRSMNPKPRFNMKVVSGGSEPPVAMMRGLSEFGIEVIHAYGSTETSPLTHVYVIKPEVLNKLRSDDEYWSHRAKQGLPVFPMERKVVDEYGRDVPWDGKTPGELLERGPWAIREYFNDKRTFDSFYGEGFDIWWKSGNAVVIDEDGYMKIVDRLKDLIKSGGEWVSSVDMENYLMAHPVVYEATVIGVPNPRWGERPLAFVVLKPEYKDKNKDALRKELLDHLSSRFVKWQLPEILFVESIPKTSTGKFDKKVLREQYKDYFGKEKNSEI</sequence>
<dbReference type="AlphaFoldDB" id="F0QVD7"/>
<dbReference type="HOGENOM" id="CLU_000022_59_5_2"/>
<dbReference type="Gene3D" id="3.40.50.12780">
    <property type="entry name" value="N-terminal domain of ligase-like"/>
    <property type="match status" value="1"/>
</dbReference>
<evidence type="ECO:0000256" key="2">
    <source>
        <dbReference type="ARBA" id="ARBA00022598"/>
    </source>
</evidence>
<dbReference type="InterPro" id="IPR000873">
    <property type="entry name" value="AMP-dep_synth/lig_dom"/>
</dbReference>
<keyword evidence="2 7" id="KW-0436">Ligase</keyword>
<dbReference type="Gene3D" id="3.30.300.30">
    <property type="match status" value="1"/>
</dbReference>
<proteinExistence type="inferred from homology"/>
<evidence type="ECO:0000259" key="5">
    <source>
        <dbReference type="Pfam" id="PF00501"/>
    </source>
</evidence>
<dbReference type="KEGG" id="vmo:VMUT_1838"/>
<keyword evidence="3" id="KW-0276">Fatty acid metabolism</keyword>
<dbReference type="STRING" id="985053.VMUT_1838"/>
<organism evidence="7 8">
    <name type="scientific">Vulcanisaeta moutnovskia (strain 768-28)</name>
    <dbReference type="NCBI Taxonomy" id="985053"/>
    <lineage>
        <taxon>Archaea</taxon>
        <taxon>Thermoproteota</taxon>
        <taxon>Thermoprotei</taxon>
        <taxon>Thermoproteales</taxon>
        <taxon>Thermoproteaceae</taxon>
        <taxon>Vulcanisaeta</taxon>
    </lineage>
</organism>
<evidence type="ECO:0000256" key="1">
    <source>
        <dbReference type="ARBA" id="ARBA00006432"/>
    </source>
</evidence>
<dbReference type="InterPro" id="IPR042099">
    <property type="entry name" value="ANL_N_sf"/>
</dbReference>